<name>A0A0F9UH31_9ZZZZ</name>
<sequence>MLFGVRVNKMNVELNKLLSNLSHLDKGKALVEALAGYTPNAYKFEILRKLRIILSFRLYHIDDKKLDINMDKVIDSISDILREYLSVLEGTPDYKKLLLPKSKHKCSEYMITLFDCSGCDDLAKCPIGNRGFCEVCGKPFT</sequence>
<comment type="caution">
    <text evidence="1">The sequence shown here is derived from an EMBL/GenBank/DDBJ whole genome shotgun (WGS) entry which is preliminary data.</text>
</comment>
<dbReference type="EMBL" id="LAZR01000107">
    <property type="protein sequence ID" value="KKN90964.1"/>
    <property type="molecule type" value="Genomic_DNA"/>
</dbReference>
<gene>
    <name evidence="1" type="ORF">LCGC14_0225480</name>
</gene>
<organism evidence="1">
    <name type="scientific">marine sediment metagenome</name>
    <dbReference type="NCBI Taxonomy" id="412755"/>
    <lineage>
        <taxon>unclassified sequences</taxon>
        <taxon>metagenomes</taxon>
        <taxon>ecological metagenomes</taxon>
    </lineage>
</organism>
<protein>
    <submittedName>
        <fullName evidence="1">Uncharacterized protein</fullName>
    </submittedName>
</protein>
<reference evidence="1" key="1">
    <citation type="journal article" date="2015" name="Nature">
        <title>Complex archaea that bridge the gap between prokaryotes and eukaryotes.</title>
        <authorList>
            <person name="Spang A."/>
            <person name="Saw J.H."/>
            <person name="Jorgensen S.L."/>
            <person name="Zaremba-Niedzwiedzka K."/>
            <person name="Martijn J."/>
            <person name="Lind A.E."/>
            <person name="van Eijk R."/>
            <person name="Schleper C."/>
            <person name="Guy L."/>
            <person name="Ettema T.J."/>
        </authorList>
    </citation>
    <scope>NUCLEOTIDE SEQUENCE</scope>
</reference>
<evidence type="ECO:0000313" key="1">
    <source>
        <dbReference type="EMBL" id="KKN90964.1"/>
    </source>
</evidence>
<accession>A0A0F9UH31</accession>
<dbReference type="AlphaFoldDB" id="A0A0F9UH31"/>
<proteinExistence type="predicted"/>